<dbReference type="SUPFAM" id="SSF52540">
    <property type="entry name" value="P-loop containing nucleoside triphosphate hydrolases"/>
    <property type="match status" value="1"/>
</dbReference>
<dbReference type="InterPro" id="IPR027417">
    <property type="entry name" value="P-loop_NTPase"/>
</dbReference>
<evidence type="ECO:0000256" key="4">
    <source>
        <dbReference type="ARBA" id="ARBA00022840"/>
    </source>
</evidence>
<evidence type="ECO:0000313" key="7">
    <source>
        <dbReference type="Proteomes" id="UP000787625"/>
    </source>
</evidence>
<keyword evidence="4 6" id="KW-0067">ATP-binding</keyword>
<proteinExistence type="inferred from homology"/>
<keyword evidence="2" id="KW-0813">Transport</keyword>
<dbReference type="Gene3D" id="3.40.50.300">
    <property type="entry name" value="P-loop containing nucleotide triphosphate hydrolases"/>
    <property type="match status" value="1"/>
</dbReference>
<protein>
    <submittedName>
        <fullName evidence="6">ATP-binding cassette domain-containing protein</fullName>
    </submittedName>
</protein>
<dbReference type="Pfam" id="PF00005">
    <property type="entry name" value="ABC_tran"/>
    <property type="match status" value="1"/>
</dbReference>
<dbReference type="PANTHER" id="PTHR42734">
    <property type="entry name" value="METAL TRANSPORT SYSTEM ATP-BINDING PROTEIN TM_0124-RELATED"/>
    <property type="match status" value="1"/>
</dbReference>
<evidence type="ECO:0000259" key="5">
    <source>
        <dbReference type="PROSITE" id="PS50893"/>
    </source>
</evidence>
<gene>
    <name evidence="6" type="ORF">IAA93_04160</name>
</gene>
<dbReference type="AlphaFoldDB" id="A0A9D2UI73"/>
<dbReference type="InterPro" id="IPR017871">
    <property type="entry name" value="ABC_transporter-like_CS"/>
</dbReference>
<dbReference type="GO" id="GO:0005524">
    <property type="term" value="F:ATP binding"/>
    <property type="evidence" value="ECO:0007669"/>
    <property type="project" value="UniProtKB-KW"/>
</dbReference>
<dbReference type="InterPro" id="IPR003593">
    <property type="entry name" value="AAA+_ATPase"/>
</dbReference>
<dbReference type="PROSITE" id="PS50893">
    <property type="entry name" value="ABC_TRANSPORTER_2"/>
    <property type="match status" value="1"/>
</dbReference>
<organism evidence="6 7">
    <name type="scientific">Candidatus Avibacteroides avistercoris</name>
    <dbReference type="NCBI Taxonomy" id="2840690"/>
    <lineage>
        <taxon>Bacteria</taxon>
        <taxon>Pseudomonadati</taxon>
        <taxon>Bacteroidota</taxon>
        <taxon>Bacteroidia</taxon>
        <taxon>Bacteroidales</taxon>
        <taxon>Bacteroidaceae</taxon>
        <taxon>Bacteroidaceae incertae sedis</taxon>
        <taxon>Candidatus Avibacteroides</taxon>
    </lineage>
</organism>
<evidence type="ECO:0000256" key="2">
    <source>
        <dbReference type="ARBA" id="ARBA00022448"/>
    </source>
</evidence>
<dbReference type="PANTHER" id="PTHR42734:SF17">
    <property type="entry name" value="METAL TRANSPORT SYSTEM ATP-BINDING PROTEIN TM_0124-RELATED"/>
    <property type="match status" value="1"/>
</dbReference>
<sequence length="252" mass="27380">MSIIVSAQGICAGYGDREVLHDASLDVDGHDYIGIIGPNGGGKTTFVKCLLGLKHPTAGTIEYFRDGQKVKNINIGYLPQYTAVDNNFPITVREVILSGTLGKDGYAGGYSKRQKAEADEVISRMGLDGLADRTIGSLSGGQRQRALLGRAVIARPDLLILDEPSTYIDKVHETRLYQLLSDINRHCAIILVSHDIGTVLANVKSVACINVTLDYHPGTEVSEEWLDNKFNCPIEIVGHGDLPHRVLGRHAH</sequence>
<keyword evidence="3" id="KW-0547">Nucleotide-binding</keyword>
<dbReference type="EMBL" id="DWUP01000086">
    <property type="protein sequence ID" value="HJD52902.1"/>
    <property type="molecule type" value="Genomic_DNA"/>
</dbReference>
<reference evidence="6" key="2">
    <citation type="submission" date="2021-04" db="EMBL/GenBank/DDBJ databases">
        <authorList>
            <person name="Gilroy R."/>
        </authorList>
    </citation>
    <scope>NUCLEOTIDE SEQUENCE</scope>
    <source>
        <strain evidence="6">MalCec1-1739</strain>
    </source>
</reference>
<dbReference type="PROSITE" id="PS00211">
    <property type="entry name" value="ABC_TRANSPORTER_1"/>
    <property type="match status" value="1"/>
</dbReference>
<dbReference type="InterPro" id="IPR003439">
    <property type="entry name" value="ABC_transporter-like_ATP-bd"/>
</dbReference>
<dbReference type="GO" id="GO:0016887">
    <property type="term" value="F:ATP hydrolysis activity"/>
    <property type="evidence" value="ECO:0007669"/>
    <property type="project" value="InterPro"/>
</dbReference>
<comment type="caution">
    <text evidence="6">The sequence shown here is derived from an EMBL/GenBank/DDBJ whole genome shotgun (WGS) entry which is preliminary data.</text>
</comment>
<evidence type="ECO:0000313" key="6">
    <source>
        <dbReference type="EMBL" id="HJD52902.1"/>
    </source>
</evidence>
<dbReference type="SMART" id="SM00382">
    <property type="entry name" value="AAA"/>
    <property type="match status" value="1"/>
</dbReference>
<reference evidence="6" key="1">
    <citation type="journal article" date="2021" name="PeerJ">
        <title>Extensive microbial diversity within the chicken gut microbiome revealed by metagenomics and culture.</title>
        <authorList>
            <person name="Gilroy R."/>
            <person name="Ravi A."/>
            <person name="Getino M."/>
            <person name="Pursley I."/>
            <person name="Horton D.L."/>
            <person name="Alikhan N.F."/>
            <person name="Baker D."/>
            <person name="Gharbi K."/>
            <person name="Hall N."/>
            <person name="Watson M."/>
            <person name="Adriaenssens E.M."/>
            <person name="Foster-Nyarko E."/>
            <person name="Jarju S."/>
            <person name="Secka A."/>
            <person name="Antonio M."/>
            <person name="Oren A."/>
            <person name="Chaudhuri R.R."/>
            <person name="La Ragione R."/>
            <person name="Hildebrand F."/>
            <person name="Pallen M.J."/>
        </authorList>
    </citation>
    <scope>NUCLEOTIDE SEQUENCE</scope>
    <source>
        <strain evidence="6">MalCec1-1739</strain>
    </source>
</reference>
<comment type="similarity">
    <text evidence="1">Belongs to the ABC transporter superfamily.</text>
</comment>
<dbReference type="InterPro" id="IPR050153">
    <property type="entry name" value="Metal_Ion_Import_ABC"/>
</dbReference>
<feature type="domain" description="ABC transporter" evidence="5">
    <location>
        <begin position="5"/>
        <end position="236"/>
    </location>
</feature>
<dbReference type="Proteomes" id="UP000787625">
    <property type="component" value="Unassembled WGS sequence"/>
</dbReference>
<name>A0A9D2UI73_9BACT</name>
<evidence type="ECO:0000256" key="1">
    <source>
        <dbReference type="ARBA" id="ARBA00005417"/>
    </source>
</evidence>
<evidence type="ECO:0000256" key="3">
    <source>
        <dbReference type="ARBA" id="ARBA00022741"/>
    </source>
</evidence>
<accession>A0A9D2UI73</accession>